<proteinExistence type="predicted"/>
<protein>
    <submittedName>
        <fullName evidence="1">Dynein heavy chain</fullName>
    </submittedName>
</protein>
<evidence type="ECO:0000313" key="1">
    <source>
        <dbReference type="EMBL" id="JAP95720.1"/>
    </source>
</evidence>
<feature type="non-terminal residue" evidence="1">
    <location>
        <position position="116"/>
    </location>
</feature>
<reference evidence="1" key="1">
    <citation type="submission" date="2015-07" db="EMBL/GenBank/DDBJ databases">
        <title>Adaptation to a free-living lifestyle via gene acquisitions in the diplomonad Trepomonas sp. PC1.</title>
        <authorList>
            <person name="Xu F."/>
            <person name="Jerlstrom-Hultqvist J."/>
            <person name="Kolisko M."/>
            <person name="Simpson A.G.B."/>
            <person name="Roger A.J."/>
            <person name="Svard S.G."/>
            <person name="Andersson J.O."/>
        </authorList>
    </citation>
    <scope>NUCLEOTIDE SEQUENCE</scope>
    <source>
        <strain evidence="1">PC1</strain>
    </source>
</reference>
<dbReference type="AlphaFoldDB" id="A0A146KG22"/>
<dbReference type="EMBL" id="GDID01000886">
    <property type="protein sequence ID" value="JAP95720.1"/>
    <property type="molecule type" value="Transcribed_RNA"/>
</dbReference>
<feature type="non-terminal residue" evidence="1">
    <location>
        <position position="1"/>
    </location>
</feature>
<gene>
    <name evidence="1" type="ORF">TPC1_11190</name>
</gene>
<organism evidence="1">
    <name type="scientific">Trepomonas sp. PC1</name>
    <dbReference type="NCBI Taxonomy" id="1076344"/>
    <lineage>
        <taxon>Eukaryota</taxon>
        <taxon>Metamonada</taxon>
        <taxon>Diplomonadida</taxon>
        <taxon>Hexamitidae</taxon>
        <taxon>Hexamitinae</taxon>
        <taxon>Trepomonas</taxon>
    </lineage>
</organism>
<accession>A0A146KG22</accession>
<sequence length="116" mass="13432">NKAIKPLEEFQHKFDEFREILLIDEDKYASTIKFRAEMYLKQQQDAIRGVSDGMQEFLKTVPPHLKTVIEGLTPLSPSDLRNIVHEKLDLGKHYAKVLPEMAHCGCFLVKTHQLKN</sequence>
<name>A0A146KG22_9EUKA</name>